<dbReference type="InterPro" id="IPR036653">
    <property type="entry name" value="CinA-like_C"/>
</dbReference>
<comment type="caution">
    <text evidence="2">The sequence shown here is derived from an EMBL/GenBank/DDBJ whole genome shotgun (WGS) entry which is preliminary data.</text>
</comment>
<sequence length="183" mass="18664">MSYLISPYAAIDEGDNTLIIAAAHVLGATLLTHGLRVSTVESCTGGGIAQAITEVAGSSAWFDMGWVTYSNAAKTQLVGVPAELIAQHGAVSEAVVRAMAEGARQASGASWAVAVSGVAGPSGGLPEKPVGLVWMAWAGPQGTVAEHSYWPASRAVVRCQTVYRALSQLNTLLLASAGHAPVP</sequence>
<keyword evidence="3" id="KW-1185">Reference proteome</keyword>
<name>A0ABW3HE77_9GAMM</name>
<organism evidence="2 3">
    <name type="scientific">Paraperlucidibaca wandonensis</name>
    <dbReference type="NCBI Taxonomy" id="1268273"/>
    <lineage>
        <taxon>Bacteria</taxon>
        <taxon>Pseudomonadati</taxon>
        <taxon>Pseudomonadota</taxon>
        <taxon>Gammaproteobacteria</taxon>
        <taxon>Moraxellales</taxon>
        <taxon>Moraxellaceae</taxon>
        <taxon>Paraperlucidibaca</taxon>
    </lineage>
</organism>
<feature type="domain" description="CinA C-terminal" evidence="1">
    <location>
        <begin position="23"/>
        <end position="172"/>
    </location>
</feature>
<dbReference type="SUPFAM" id="SSF142433">
    <property type="entry name" value="CinA-like"/>
    <property type="match status" value="1"/>
</dbReference>
<accession>A0ABW3HE77</accession>
<evidence type="ECO:0000313" key="2">
    <source>
        <dbReference type="EMBL" id="MFD0948925.1"/>
    </source>
</evidence>
<dbReference type="Pfam" id="PF02464">
    <property type="entry name" value="CinA"/>
    <property type="match status" value="1"/>
</dbReference>
<evidence type="ECO:0000259" key="1">
    <source>
        <dbReference type="Pfam" id="PF02464"/>
    </source>
</evidence>
<dbReference type="InterPro" id="IPR008136">
    <property type="entry name" value="CinA_C"/>
</dbReference>
<evidence type="ECO:0000313" key="3">
    <source>
        <dbReference type="Proteomes" id="UP001597044"/>
    </source>
</evidence>
<dbReference type="Gene3D" id="3.90.950.20">
    <property type="entry name" value="CinA-like"/>
    <property type="match status" value="1"/>
</dbReference>
<gene>
    <name evidence="2" type="ORF">ACFQ0F_00695</name>
</gene>
<reference evidence="3" key="1">
    <citation type="journal article" date="2019" name="Int. J. Syst. Evol. Microbiol.">
        <title>The Global Catalogue of Microorganisms (GCM) 10K type strain sequencing project: providing services to taxonomists for standard genome sequencing and annotation.</title>
        <authorList>
            <consortium name="The Broad Institute Genomics Platform"/>
            <consortium name="The Broad Institute Genome Sequencing Center for Infectious Disease"/>
            <person name="Wu L."/>
            <person name="Ma J."/>
        </authorList>
    </citation>
    <scope>NUCLEOTIDE SEQUENCE [LARGE SCALE GENOMIC DNA]</scope>
    <source>
        <strain evidence="3">CCUG 63419</strain>
    </source>
</reference>
<dbReference type="RefSeq" id="WP_379067961.1">
    <property type="nucleotide sequence ID" value="NZ_JBHTIT010000001.1"/>
</dbReference>
<protein>
    <submittedName>
        <fullName evidence="2">CinA family protein</fullName>
    </submittedName>
</protein>
<proteinExistence type="predicted"/>
<dbReference type="EMBL" id="JBHTIT010000001">
    <property type="protein sequence ID" value="MFD0948925.1"/>
    <property type="molecule type" value="Genomic_DNA"/>
</dbReference>
<dbReference type="NCBIfam" id="TIGR00199">
    <property type="entry name" value="PncC_domain"/>
    <property type="match status" value="1"/>
</dbReference>
<dbReference type="Proteomes" id="UP001597044">
    <property type="component" value="Unassembled WGS sequence"/>
</dbReference>